<dbReference type="Proteomes" id="UP000295344">
    <property type="component" value="Unassembled WGS sequence"/>
</dbReference>
<dbReference type="PANTHER" id="PTHR43046">
    <property type="entry name" value="GDP-MANNOSE MANNOSYL HYDROLASE"/>
    <property type="match status" value="1"/>
</dbReference>
<dbReference type="InterPro" id="IPR000086">
    <property type="entry name" value="NUDIX_hydrolase_dom"/>
</dbReference>
<dbReference type="Gene3D" id="3.90.79.10">
    <property type="entry name" value="Nucleoside Triphosphate Pyrophosphohydrolase"/>
    <property type="match status" value="1"/>
</dbReference>
<evidence type="ECO:0000256" key="2">
    <source>
        <dbReference type="ARBA" id="ARBA00005582"/>
    </source>
</evidence>
<name>A0A4R7FPP7_9MICO</name>
<keyword evidence="3 5" id="KW-0378">Hydrolase</keyword>
<evidence type="ECO:0000256" key="4">
    <source>
        <dbReference type="ARBA" id="ARBA00022842"/>
    </source>
</evidence>
<dbReference type="InterPro" id="IPR020084">
    <property type="entry name" value="NUDIX_hydrolase_CS"/>
</dbReference>
<keyword evidence="8" id="KW-1185">Reference proteome</keyword>
<reference evidence="7 8" key="1">
    <citation type="submission" date="2019-03" db="EMBL/GenBank/DDBJ databases">
        <title>Genomic Encyclopedia of Archaeal and Bacterial Type Strains, Phase II (KMG-II): from individual species to whole genera.</title>
        <authorList>
            <person name="Goeker M."/>
        </authorList>
    </citation>
    <scope>NUCLEOTIDE SEQUENCE [LARGE SCALE GENOMIC DNA]</scope>
    <source>
        <strain evidence="7 8">DSM 24782</strain>
    </source>
</reference>
<evidence type="ECO:0000256" key="3">
    <source>
        <dbReference type="ARBA" id="ARBA00022801"/>
    </source>
</evidence>
<protein>
    <submittedName>
        <fullName evidence="7">8-oxo-dGTP pyrophosphatase MutT (NUDIX family)</fullName>
    </submittedName>
</protein>
<evidence type="ECO:0000313" key="7">
    <source>
        <dbReference type="EMBL" id="TDS79636.1"/>
    </source>
</evidence>
<sequence length="155" mass="16870">MEAVKTPPRPVVRNAARVLLIDPDARVLLVQGGDPADPDAGTWWFTPGGGLEAGESPEAAALREAFEETGHRVAALEGPVARRSSVFPFDGVLIEQREQFFVARVPAFEPTTAGWTELERRALAGLRWWTLEELRTTAATVFPPNLADLVAEQLA</sequence>
<dbReference type="InterPro" id="IPR020476">
    <property type="entry name" value="Nudix_hydrolase"/>
</dbReference>
<evidence type="ECO:0000259" key="6">
    <source>
        <dbReference type="PROSITE" id="PS51462"/>
    </source>
</evidence>
<evidence type="ECO:0000256" key="5">
    <source>
        <dbReference type="RuleBase" id="RU003476"/>
    </source>
</evidence>
<dbReference type="GO" id="GO:0016787">
    <property type="term" value="F:hydrolase activity"/>
    <property type="evidence" value="ECO:0007669"/>
    <property type="project" value="UniProtKB-KW"/>
</dbReference>
<comment type="caution">
    <text evidence="7">The sequence shown here is derived from an EMBL/GenBank/DDBJ whole genome shotgun (WGS) entry which is preliminary data.</text>
</comment>
<accession>A0A4R7FPP7</accession>
<dbReference type="PANTHER" id="PTHR43046:SF12">
    <property type="entry name" value="GDP-MANNOSE MANNOSYL HYDROLASE"/>
    <property type="match status" value="1"/>
</dbReference>
<evidence type="ECO:0000313" key="8">
    <source>
        <dbReference type="Proteomes" id="UP000295344"/>
    </source>
</evidence>
<dbReference type="AlphaFoldDB" id="A0A4R7FPP7"/>
<proteinExistence type="inferred from homology"/>
<dbReference type="SUPFAM" id="SSF55811">
    <property type="entry name" value="Nudix"/>
    <property type="match status" value="1"/>
</dbReference>
<keyword evidence="4" id="KW-0460">Magnesium</keyword>
<dbReference type="PRINTS" id="PR00502">
    <property type="entry name" value="NUDIXFAMILY"/>
</dbReference>
<evidence type="ECO:0000256" key="1">
    <source>
        <dbReference type="ARBA" id="ARBA00001946"/>
    </source>
</evidence>
<dbReference type="CDD" id="cd04685">
    <property type="entry name" value="NUDIX_Hydrolase"/>
    <property type="match status" value="1"/>
</dbReference>
<comment type="cofactor">
    <cofactor evidence="1">
        <name>Mg(2+)</name>
        <dbReference type="ChEBI" id="CHEBI:18420"/>
    </cofactor>
</comment>
<comment type="similarity">
    <text evidence="2 5">Belongs to the Nudix hydrolase family.</text>
</comment>
<organism evidence="7 8">
    <name type="scientific">Amnibacterium kyonggiense</name>
    <dbReference type="NCBI Taxonomy" id="595671"/>
    <lineage>
        <taxon>Bacteria</taxon>
        <taxon>Bacillati</taxon>
        <taxon>Actinomycetota</taxon>
        <taxon>Actinomycetes</taxon>
        <taxon>Micrococcales</taxon>
        <taxon>Microbacteriaceae</taxon>
        <taxon>Amnibacterium</taxon>
    </lineage>
</organism>
<dbReference type="InterPro" id="IPR015797">
    <property type="entry name" value="NUDIX_hydrolase-like_dom_sf"/>
</dbReference>
<dbReference type="EMBL" id="SOAM01000001">
    <property type="protein sequence ID" value="TDS79636.1"/>
    <property type="molecule type" value="Genomic_DNA"/>
</dbReference>
<dbReference type="PROSITE" id="PS00893">
    <property type="entry name" value="NUDIX_BOX"/>
    <property type="match status" value="1"/>
</dbReference>
<feature type="domain" description="Nudix hydrolase" evidence="6">
    <location>
        <begin position="11"/>
        <end position="152"/>
    </location>
</feature>
<dbReference type="Pfam" id="PF00293">
    <property type="entry name" value="NUDIX"/>
    <property type="match status" value="1"/>
</dbReference>
<gene>
    <name evidence="7" type="ORF">CLV52_0171</name>
</gene>
<dbReference type="PROSITE" id="PS51462">
    <property type="entry name" value="NUDIX"/>
    <property type="match status" value="1"/>
</dbReference>